<evidence type="ECO:0000313" key="2">
    <source>
        <dbReference type="EMBL" id="EEX17782.1"/>
    </source>
</evidence>
<keyword evidence="1" id="KW-0812">Transmembrane</keyword>
<keyword evidence="1" id="KW-1133">Transmembrane helix</keyword>
<dbReference type="HOGENOM" id="CLU_2827663_0_0_10"/>
<organism evidence="2 3">
    <name type="scientific">Prevotella veroralis F0319</name>
    <dbReference type="NCBI Taxonomy" id="649761"/>
    <lineage>
        <taxon>Bacteria</taxon>
        <taxon>Pseudomonadati</taxon>
        <taxon>Bacteroidota</taxon>
        <taxon>Bacteroidia</taxon>
        <taxon>Bacteroidales</taxon>
        <taxon>Prevotellaceae</taxon>
        <taxon>Prevotella</taxon>
    </lineage>
</organism>
<sequence>MAHPAASLAALWEWSIVLNALCACRWATSLILLQILSYSLIVYGYHLCNVVFSVYCLRLLITIYGC</sequence>
<dbReference type="EMBL" id="ACVA01000055">
    <property type="protein sequence ID" value="EEX17782.1"/>
    <property type="molecule type" value="Genomic_DNA"/>
</dbReference>
<name>C9MRS5_9BACT</name>
<evidence type="ECO:0000313" key="3">
    <source>
        <dbReference type="Proteomes" id="UP000003327"/>
    </source>
</evidence>
<reference evidence="2 3" key="1">
    <citation type="submission" date="2009-09" db="EMBL/GenBank/DDBJ databases">
        <authorList>
            <person name="Weinstock G."/>
            <person name="Sodergren E."/>
            <person name="Clifton S."/>
            <person name="Fulton L."/>
            <person name="Fulton B."/>
            <person name="Courtney L."/>
            <person name="Fronick C."/>
            <person name="Harrison M."/>
            <person name="Strong C."/>
            <person name="Farmer C."/>
            <person name="Delahaunty K."/>
            <person name="Markovic C."/>
            <person name="Hall O."/>
            <person name="Minx P."/>
            <person name="Tomlinson C."/>
            <person name="Mitreva M."/>
            <person name="Nelson J."/>
            <person name="Hou S."/>
            <person name="Wollam A."/>
            <person name="Pepin K.H."/>
            <person name="Johnson M."/>
            <person name="Bhonagiri V."/>
            <person name="Nash W.E."/>
            <person name="Warren W."/>
            <person name="Chinwalla A."/>
            <person name="Mardis E.R."/>
            <person name="Wilson R.K."/>
        </authorList>
    </citation>
    <scope>NUCLEOTIDE SEQUENCE [LARGE SCALE GENOMIC DNA]</scope>
    <source>
        <strain evidence="2 3">F0319</strain>
    </source>
</reference>
<dbReference type="Proteomes" id="UP000003327">
    <property type="component" value="Unassembled WGS sequence"/>
</dbReference>
<keyword evidence="1" id="KW-0472">Membrane</keyword>
<proteinExistence type="predicted"/>
<dbReference type="STRING" id="649761.HMPREF0973_02337"/>
<dbReference type="AlphaFoldDB" id="C9MRS5"/>
<accession>C9MRS5</accession>
<comment type="caution">
    <text evidence="2">The sequence shown here is derived from an EMBL/GenBank/DDBJ whole genome shotgun (WGS) entry which is preliminary data.</text>
</comment>
<keyword evidence="3" id="KW-1185">Reference proteome</keyword>
<feature type="transmembrane region" description="Helical" evidence="1">
    <location>
        <begin position="12"/>
        <end position="33"/>
    </location>
</feature>
<evidence type="ECO:0000256" key="1">
    <source>
        <dbReference type="SAM" id="Phobius"/>
    </source>
</evidence>
<protein>
    <submittedName>
        <fullName evidence="2">Uncharacterized protein</fullName>
    </submittedName>
</protein>
<gene>
    <name evidence="2" type="ORF">HMPREF0973_02337</name>
</gene>
<feature type="transmembrane region" description="Helical" evidence="1">
    <location>
        <begin position="40"/>
        <end position="64"/>
    </location>
</feature>